<name>A0A137P0G3_CONC2</name>
<reference evidence="1 2" key="1">
    <citation type="journal article" date="2015" name="Genome Biol. Evol.">
        <title>Phylogenomic analyses indicate that early fungi evolved digesting cell walls of algal ancestors of land plants.</title>
        <authorList>
            <person name="Chang Y."/>
            <person name="Wang S."/>
            <person name="Sekimoto S."/>
            <person name="Aerts A.L."/>
            <person name="Choi C."/>
            <person name="Clum A."/>
            <person name="LaButti K.M."/>
            <person name="Lindquist E.A."/>
            <person name="Yee Ngan C."/>
            <person name="Ohm R.A."/>
            <person name="Salamov A.A."/>
            <person name="Grigoriev I.V."/>
            <person name="Spatafora J.W."/>
            <person name="Berbee M.L."/>
        </authorList>
    </citation>
    <scope>NUCLEOTIDE SEQUENCE [LARGE SCALE GENOMIC DNA]</scope>
    <source>
        <strain evidence="1 2">NRRL 28638</strain>
    </source>
</reference>
<dbReference type="InterPro" id="IPR036259">
    <property type="entry name" value="MFS_trans_sf"/>
</dbReference>
<dbReference type="Proteomes" id="UP000070444">
    <property type="component" value="Unassembled WGS sequence"/>
</dbReference>
<dbReference type="Gene3D" id="1.20.1250.20">
    <property type="entry name" value="MFS general substrate transporter like domains"/>
    <property type="match status" value="1"/>
</dbReference>
<proteinExistence type="predicted"/>
<sequence length="109" mass="12046">MSLGLNTLTLYPIFKEVKNVEITEFSSYLDSLKPSYTIVQAISNIGFGLISDRFGRKPALNALLLGSGISMCLFGFNKNLTTFSLFCTLNSAFNCNRDIIKSMTVELSD</sequence>
<evidence type="ECO:0008006" key="3">
    <source>
        <dbReference type="Google" id="ProtNLM"/>
    </source>
</evidence>
<organism evidence="1 2">
    <name type="scientific">Conidiobolus coronatus (strain ATCC 28846 / CBS 209.66 / NRRL 28638)</name>
    <name type="common">Delacroixia coronata</name>
    <dbReference type="NCBI Taxonomy" id="796925"/>
    <lineage>
        <taxon>Eukaryota</taxon>
        <taxon>Fungi</taxon>
        <taxon>Fungi incertae sedis</taxon>
        <taxon>Zoopagomycota</taxon>
        <taxon>Entomophthoromycotina</taxon>
        <taxon>Entomophthoromycetes</taxon>
        <taxon>Entomophthorales</taxon>
        <taxon>Ancylistaceae</taxon>
        <taxon>Conidiobolus</taxon>
    </lineage>
</organism>
<dbReference type="OrthoDB" id="10262656at2759"/>
<feature type="non-terminal residue" evidence="1">
    <location>
        <position position="109"/>
    </location>
</feature>
<dbReference type="SUPFAM" id="SSF103473">
    <property type="entry name" value="MFS general substrate transporter"/>
    <property type="match status" value="1"/>
</dbReference>
<dbReference type="EMBL" id="KQ964571">
    <property type="protein sequence ID" value="KXN68535.1"/>
    <property type="molecule type" value="Genomic_DNA"/>
</dbReference>
<gene>
    <name evidence="1" type="ORF">CONCODRAFT_41665</name>
</gene>
<accession>A0A137P0G3</accession>
<dbReference type="AlphaFoldDB" id="A0A137P0G3"/>
<evidence type="ECO:0000313" key="1">
    <source>
        <dbReference type="EMBL" id="KXN68535.1"/>
    </source>
</evidence>
<protein>
    <recommendedName>
        <fullName evidence="3">Major facilitator superfamily (MFS) profile domain-containing protein</fullName>
    </recommendedName>
</protein>
<keyword evidence="2" id="KW-1185">Reference proteome</keyword>
<evidence type="ECO:0000313" key="2">
    <source>
        <dbReference type="Proteomes" id="UP000070444"/>
    </source>
</evidence>